<comment type="similarity">
    <text evidence="2">Belongs to the major facilitator superfamily. EmrB family.</text>
</comment>
<evidence type="ECO:0000313" key="12">
    <source>
        <dbReference type="Proteomes" id="UP001500456"/>
    </source>
</evidence>
<feature type="transmembrane region" description="Helical" evidence="9">
    <location>
        <begin position="399"/>
        <end position="420"/>
    </location>
</feature>
<dbReference type="PANTHER" id="PTHR42718:SF9">
    <property type="entry name" value="MAJOR FACILITATOR SUPERFAMILY MULTIDRUG TRANSPORTER MFSC"/>
    <property type="match status" value="1"/>
</dbReference>
<evidence type="ECO:0000259" key="10">
    <source>
        <dbReference type="PROSITE" id="PS50850"/>
    </source>
</evidence>
<dbReference type="InterPro" id="IPR020846">
    <property type="entry name" value="MFS_dom"/>
</dbReference>
<keyword evidence="8" id="KW-0046">Antibiotic resistance</keyword>
<keyword evidence="12" id="KW-1185">Reference proteome</keyword>
<evidence type="ECO:0000256" key="9">
    <source>
        <dbReference type="SAM" id="Phobius"/>
    </source>
</evidence>
<gene>
    <name evidence="11" type="ORF">GCM10022232_92260</name>
</gene>
<feature type="transmembrane region" description="Helical" evidence="9">
    <location>
        <begin position="108"/>
        <end position="129"/>
    </location>
</feature>
<feature type="transmembrane region" description="Helical" evidence="9">
    <location>
        <begin position="303"/>
        <end position="324"/>
    </location>
</feature>
<feature type="transmembrane region" description="Helical" evidence="9">
    <location>
        <begin position="440"/>
        <end position="458"/>
    </location>
</feature>
<protein>
    <submittedName>
        <fullName evidence="11">MDR family MFS transporter</fullName>
    </submittedName>
</protein>
<feature type="transmembrane region" description="Helical" evidence="9">
    <location>
        <begin position="12"/>
        <end position="30"/>
    </location>
</feature>
<feature type="transmembrane region" description="Helical" evidence="9">
    <location>
        <begin position="50"/>
        <end position="71"/>
    </location>
</feature>
<evidence type="ECO:0000256" key="3">
    <source>
        <dbReference type="ARBA" id="ARBA00022448"/>
    </source>
</evidence>
<dbReference type="PANTHER" id="PTHR42718">
    <property type="entry name" value="MAJOR FACILITATOR SUPERFAMILY MULTIDRUG TRANSPORTER MFSC"/>
    <property type="match status" value="1"/>
</dbReference>
<feature type="transmembrane region" description="Helical" evidence="9">
    <location>
        <begin position="202"/>
        <end position="221"/>
    </location>
</feature>
<evidence type="ECO:0000256" key="1">
    <source>
        <dbReference type="ARBA" id="ARBA00004651"/>
    </source>
</evidence>
<dbReference type="InterPro" id="IPR004638">
    <property type="entry name" value="EmrB-like"/>
</dbReference>
<feature type="domain" description="Major facilitator superfamily (MFS) profile" evidence="10">
    <location>
        <begin position="17"/>
        <end position="462"/>
    </location>
</feature>
<sequence length="482" mass="50704">MSEARSKDRLDPALLKLAGILVVGGLAPLLDTTIVNVALDGLSRQLDSTVTTVQWVSTGYLLAFAMSIPATGWAADRFGAKRVWMWSLALFMVTSAAAGAAWNIESLIVIRVLQGIAGGFMQPVLQIMLVRSAGPRRLGRILTVVTLAAVVAPILGPVLGGLIVSNTSWRWIFYVNVPLCLIALLLAWRHLPAQEARTGKRLDVVGIALLSPALAGVVYGLTEVGRYGGFGRAQAIVPLIGGLVLLTAFLLYSLRRRDAVLDVRLFRVRSFSMSAVLLFLAGFSLYGAILLLPLYYQQVRGDTALTAGLLLAPQGLGALLTRWAGGLTDRIGAKPIIVSGMLLALLGTLAYTQVGTDTNEWYLGIALVVRGAGLGAATVAIVTGAYVDLTQDDIPNATTVIRIMQQLGGSFGTAALVVILEHATSGSEPGDRAAGFGTTFWWVTGFSVLALVPALLLPSRRTGPAAEKAAASGTGGRPVPTK</sequence>
<evidence type="ECO:0000256" key="4">
    <source>
        <dbReference type="ARBA" id="ARBA00022475"/>
    </source>
</evidence>
<evidence type="ECO:0000256" key="6">
    <source>
        <dbReference type="ARBA" id="ARBA00022989"/>
    </source>
</evidence>
<dbReference type="PROSITE" id="PS50850">
    <property type="entry name" value="MFS"/>
    <property type="match status" value="1"/>
</dbReference>
<feature type="transmembrane region" description="Helical" evidence="9">
    <location>
        <begin position="336"/>
        <end position="355"/>
    </location>
</feature>
<keyword evidence="3" id="KW-0813">Transport</keyword>
<reference evidence="12" key="1">
    <citation type="journal article" date="2019" name="Int. J. Syst. Evol. Microbiol.">
        <title>The Global Catalogue of Microorganisms (GCM) 10K type strain sequencing project: providing services to taxonomists for standard genome sequencing and annotation.</title>
        <authorList>
            <consortium name="The Broad Institute Genomics Platform"/>
            <consortium name="The Broad Institute Genome Sequencing Center for Infectious Disease"/>
            <person name="Wu L."/>
            <person name="Ma J."/>
        </authorList>
    </citation>
    <scope>NUCLEOTIDE SEQUENCE [LARGE SCALE GENOMIC DNA]</scope>
    <source>
        <strain evidence="12">JCM 16924</strain>
    </source>
</reference>
<evidence type="ECO:0000256" key="7">
    <source>
        <dbReference type="ARBA" id="ARBA00023136"/>
    </source>
</evidence>
<evidence type="ECO:0000256" key="8">
    <source>
        <dbReference type="ARBA" id="ARBA00023251"/>
    </source>
</evidence>
<dbReference type="NCBIfam" id="TIGR00711">
    <property type="entry name" value="efflux_EmrB"/>
    <property type="match status" value="1"/>
</dbReference>
<dbReference type="SUPFAM" id="SSF103473">
    <property type="entry name" value="MFS general substrate transporter"/>
    <property type="match status" value="1"/>
</dbReference>
<evidence type="ECO:0000256" key="2">
    <source>
        <dbReference type="ARBA" id="ARBA00008537"/>
    </source>
</evidence>
<evidence type="ECO:0000256" key="5">
    <source>
        <dbReference type="ARBA" id="ARBA00022692"/>
    </source>
</evidence>
<evidence type="ECO:0000313" key="11">
    <source>
        <dbReference type="EMBL" id="GAA4031900.1"/>
    </source>
</evidence>
<dbReference type="Gene3D" id="1.20.1250.20">
    <property type="entry name" value="MFS general substrate transporter like domains"/>
    <property type="match status" value="1"/>
</dbReference>
<proteinExistence type="inferred from homology"/>
<keyword evidence="7 9" id="KW-0472">Membrane</keyword>
<feature type="transmembrane region" description="Helical" evidence="9">
    <location>
        <begin position="171"/>
        <end position="190"/>
    </location>
</feature>
<feature type="transmembrane region" description="Helical" evidence="9">
    <location>
        <begin position="83"/>
        <end position="102"/>
    </location>
</feature>
<comment type="caution">
    <text evidence="11">The sequence shown here is derived from an EMBL/GenBank/DDBJ whole genome shotgun (WGS) entry which is preliminary data.</text>
</comment>
<dbReference type="RefSeq" id="WP_345571812.1">
    <property type="nucleotide sequence ID" value="NZ_BAAAZX010000057.1"/>
</dbReference>
<dbReference type="EMBL" id="BAAAZX010000057">
    <property type="protein sequence ID" value="GAA4031900.1"/>
    <property type="molecule type" value="Genomic_DNA"/>
</dbReference>
<organism evidence="11 12">
    <name type="scientific">Streptomyces plumbiresistens</name>
    <dbReference type="NCBI Taxonomy" id="511811"/>
    <lineage>
        <taxon>Bacteria</taxon>
        <taxon>Bacillati</taxon>
        <taxon>Actinomycetota</taxon>
        <taxon>Actinomycetes</taxon>
        <taxon>Kitasatosporales</taxon>
        <taxon>Streptomycetaceae</taxon>
        <taxon>Streptomyces</taxon>
    </lineage>
</organism>
<dbReference type="Pfam" id="PF07690">
    <property type="entry name" value="MFS_1"/>
    <property type="match status" value="1"/>
</dbReference>
<accession>A0ABP7TVG1</accession>
<feature type="transmembrane region" description="Helical" evidence="9">
    <location>
        <begin position="141"/>
        <end position="165"/>
    </location>
</feature>
<keyword evidence="6 9" id="KW-1133">Transmembrane helix</keyword>
<dbReference type="CDD" id="cd17503">
    <property type="entry name" value="MFS_LmrB_MDR_like"/>
    <property type="match status" value="1"/>
</dbReference>
<name>A0ABP7TVG1_9ACTN</name>
<feature type="transmembrane region" description="Helical" evidence="9">
    <location>
        <begin position="275"/>
        <end position="297"/>
    </location>
</feature>
<keyword evidence="5 9" id="KW-0812">Transmembrane</keyword>
<feature type="transmembrane region" description="Helical" evidence="9">
    <location>
        <begin position="233"/>
        <end position="254"/>
    </location>
</feature>
<dbReference type="Gene3D" id="1.20.1720.10">
    <property type="entry name" value="Multidrug resistance protein D"/>
    <property type="match status" value="1"/>
</dbReference>
<dbReference type="InterPro" id="IPR011701">
    <property type="entry name" value="MFS"/>
</dbReference>
<feature type="transmembrane region" description="Helical" evidence="9">
    <location>
        <begin position="361"/>
        <end position="387"/>
    </location>
</feature>
<keyword evidence="4" id="KW-1003">Cell membrane</keyword>
<comment type="subcellular location">
    <subcellularLocation>
        <location evidence="1">Cell membrane</location>
        <topology evidence="1">Multi-pass membrane protein</topology>
    </subcellularLocation>
</comment>
<dbReference type="InterPro" id="IPR036259">
    <property type="entry name" value="MFS_trans_sf"/>
</dbReference>
<dbReference type="Proteomes" id="UP001500456">
    <property type="component" value="Unassembled WGS sequence"/>
</dbReference>